<dbReference type="InterPro" id="IPR045448">
    <property type="entry name" value="DUF6500"/>
</dbReference>
<dbReference type="Pfam" id="PF20110">
    <property type="entry name" value="DUF6500"/>
    <property type="match status" value="1"/>
</dbReference>
<protein>
    <recommendedName>
        <fullName evidence="3">Msl2237 protein</fullName>
    </recommendedName>
</protein>
<dbReference type="Proteomes" id="UP000233332">
    <property type="component" value="Unassembled WGS sequence"/>
</dbReference>
<name>A0A2N3LCD6_9PROT</name>
<evidence type="ECO:0000313" key="1">
    <source>
        <dbReference type="EMBL" id="PKR60397.1"/>
    </source>
</evidence>
<accession>A0A2N3LCD6</accession>
<evidence type="ECO:0000313" key="2">
    <source>
        <dbReference type="Proteomes" id="UP000233332"/>
    </source>
</evidence>
<organism evidence="1 2">
    <name type="scientific">Thalassospira lohafexi</name>
    <dbReference type="NCBI Taxonomy" id="744227"/>
    <lineage>
        <taxon>Bacteria</taxon>
        <taxon>Pseudomonadati</taxon>
        <taxon>Pseudomonadota</taxon>
        <taxon>Alphaproteobacteria</taxon>
        <taxon>Rhodospirillales</taxon>
        <taxon>Thalassospiraceae</taxon>
        <taxon>Thalassospira</taxon>
    </lineage>
</organism>
<reference evidence="1 2" key="1">
    <citation type="submission" date="2017-09" db="EMBL/GenBank/DDBJ databases">
        <title>Biodiversity and function of Thalassospira species in the particle-attached aromatic-hydrocarbon-degrading consortia from the surface seawater of the China South Sea.</title>
        <authorList>
            <person name="Dong C."/>
            <person name="Lai Q."/>
            <person name="Shao Z."/>
        </authorList>
    </citation>
    <scope>NUCLEOTIDE SEQUENCE [LARGE SCALE GENOMIC DNA]</scope>
    <source>
        <strain evidence="1 2">139Z-12</strain>
    </source>
</reference>
<dbReference type="RefSeq" id="WP_101299849.1">
    <property type="nucleotide sequence ID" value="NZ_NXGX01000001.1"/>
</dbReference>
<proteinExistence type="predicted"/>
<keyword evidence="2" id="KW-1185">Reference proteome</keyword>
<comment type="caution">
    <text evidence="1">The sequence shown here is derived from an EMBL/GenBank/DDBJ whole genome shotgun (WGS) entry which is preliminary data.</text>
</comment>
<dbReference type="EMBL" id="NXGX01000001">
    <property type="protein sequence ID" value="PKR60397.1"/>
    <property type="molecule type" value="Genomic_DNA"/>
</dbReference>
<gene>
    <name evidence="1" type="ORF">COO92_03390</name>
</gene>
<sequence>MHQTLRDKAIAVCDKKIAQKGPNVGLSFYAFFANRNDDPDMLMEAATWWIKTHRLDHFEKAAKIREMVLAGQ</sequence>
<evidence type="ECO:0008006" key="3">
    <source>
        <dbReference type="Google" id="ProtNLM"/>
    </source>
</evidence>
<dbReference type="AlphaFoldDB" id="A0A2N3LCD6"/>